<comment type="function">
    <text evidence="3">PPIases accelerate the folding of proteins. It catalyzes the cis-trans isomerization of proline imidic peptide bonds in oligopeptides.</text>
</comment>
<comment type="similarity">
    <text evidence="3">Belongs to the cyclophilin-type PPIase family.</text>
</comment>
<comment type="caution">
    <text evidence="5">The sequence shown here is derived from an EMBL/GenBank/DDBJ whole genome shotgun (WGS) entry which is preliminary data.</text>
</comment>
<protein>
    <recommendedName>
        <fullName evidence="3">Peptidyl-prolyl cis-trans isomerase</fullName>
        <shortName evidence="3">PPIase</shortName>
        <ecNumber evidence="3">5.2.1.8</ecNumber>
    </recommendedName>
</protein>
<gene>
    <name evidence="5" type="ORF">ACHAXA_004964</name>
</gene>
<evidence type="ECO:0000256" key="1">
    <source>
        <dbReference type="ARBA" id="ARBA00023110"/>
    </source>
</evidence>
<dbReference type="EMBL" id="JALLPB020000638">
    <property type="protein sequence ID" value="KAL3807355.1"/>
    <property type="molecule type" value="Genomic_DNA"/>
</dbReference>
<comment type="catalytic activity">
    <reaction evidence="3">
        <text>[protein]-peptidylproline (omega=180) = [protein]-peptidylproline (omega=0)</text>
        <dbReference type="Rhea" id="RHEA:16237"/>
        <dbReference type="Rhea" id="RHEA-COMP:10747"/>
        <dbReference type="Rhea" id="RHEA-COMP:10748"/>
        <dbReference type="ChEBI" id="CHEBI:83833"/>
        <dbReference type="ChEBI" id="CHEBI:83834"/>
        <dbReference type="EC" id="5.2.1.8"/>
    </reaction>
</comment>
<dbReference type="InterPro" id="IPR044665">
    <property type="entry name" value="E_coli_cyclophilin_A-like"/>
</dbReference>
<organism evidence="5 6">
    <name type="scientific">Cyclostephanos tholiformis</name>
    <dbReference type="NCBI Taxonomy" id="382380"/>
    <lineage>
        <taxon>Eukaryota</taxon>
        <taxon>Sar</taxon>
        <taxon>Stramenopiles</taxon>
        <taxon>Ochrophyta</taxon>
        <taxon>Bacillariophyta</taxon>
        <taxon>Coscinodiscophyceae</taxon>
        <taxon>Thalassiosirophycidae</taxon>
        <taxon>Stephanodiscales</taxon>
        <taxon>Stephanodiscaceae</taxon>
        <taxon>Cyclostephanos</taxon>
    </lineage>
</organism>
<dbReference type="SUPFAM" id="SSF50891">
    <property type="entry name" value="Cyclophilin-like"/>
    <property type="match status" value="1"/>
</dbReference>
<dbReference type="InterPro" id="IPR002130">
    <property type="entry name" value="Cyclophilin-type_PPIase_dom"/>
</dbReference>
<proteinExistence type="inferred from homology"/>
<name>A0ABD3R307_9STRA</name>
<feature type="domain" description="PPIase cyclophilin-type" evidence="4">
    <location>
        <begin position="108"/>
        <end position="253"/>
    </location>
</feature>
<evidence type="ECO:0000313" key="6">
    <source>
        <dbReference type="Proteomes" id="UP001530377"/>
    </source>
</evidence>
<dbReference type="GO" id="GO:0003755">
    <property type="term" value="F:peptidyl-prolyl cis-trans isomerase activity"/>
    <property type="evidence" value="ECO:0007669"/>
    <property type="project" value="UniProtKB-UniRule"/>
</dbReference>
<dbReference type="PRINTS" id="PR00153">
    <property type="entry name" value="CSAPPISMRASE"/>
</dbReference>
<accession>A0ABD3R307</accession>
<evidence type="ECO:0000256" key="3">
    <source>
        <dbReference type="RuleBase" id="RU363019"/>
    </source>
</evidence>
<dbReference type="Proteomes" id="UP001530377">
    <property type="component" value="Unassembled WGS sequence"/>
</dbReference>
<evidence type="ECO:0000313" key="5">
    <source>
        <dbReference type="EMBL" id="KAL3807355.1"/>
    </source>
</evidence>
<keyword evidence="1 3" id="KW-0697">Rotamase</keyword>
<dbReference type="InterPro" id="IPR029000">
    <property type="entry name" value="Cyclophilin-like_dom_sf"/>
</dbReference>
<dbReference type="Gene3D" id="2.40.100.10">
    <property type="entry name" value="Cyclophilin-like"/>
    <property type="match status" value="1"/>
</dbReference>
<dbReference type="AlphaFoldDB" id="A0ABD3R307"/>
<evidence type="ECO:0000259" key="4">
    <source>
        <dbReference type="PROSITE" id="PS50072"/>
    </source>
</evidence>
<sequence length="271" mass="29025">MKVIILLALQGMKTFAFSGIPSSCVSVASGIHSSVALSLFATTTTTSNTIDKDELSRRDATFKMIATTVAVAGSLSPSKVNAETEGGGGGRLIEFTVNNLDGVEGATGSFVVQTRPEWAPIGAERFEALASNSFFENCRVFRVLPGFVAQFGINGDPEVQGRWRSRSLSDDPVRVTNKRGTIVFATAGPNTRTTQIFVNLSDRNSFLDKQGFSPLGEVVSGMDVVDRFYSGYGEGAPSGKGPNQRLIQAKGNAYLESSYPKLSYFSKVSFK</sequence>
<dbReference type="Pfam" id="PF00160">
    <property type="entry name" value="Pro_isomerase"/>
    <property type="match status" value="1"/>
</dbReference>
<feature type="signal peptide" evidence="3">
    <location>
        <begin position="1"/>
        <end position="16"/>
    </location>
</feature>
<reference evidence="5 6" key="1">
    <citation type="submission" date="2024-10" db="EMBL/GenBank/DDBJ databases">
        <title>Updated reference genomes for cyclostephanoid diatoms.</title>
        <authorList>
            <person name="Roberts W.R."/>
            <person name="Alverson A.J."/>
        </authorList>
    </citation>
    <scope>NUCLEOTIDE SEQUENCE [LARGE SCALE GENOMIC DNA]</scope>
    <source>
        <strain evidence="5 6">AJA228-03</strain>
    </source>
</reference>
<dbReference type="EC" id="5.2.1.8" evidence="3"/>
<evidence type="ECO:0000256" key="2">
    <source>
        <dbReference type="ARBA" id="ARBA00023235"/>
    </source>
</evidence>
<feature type="chain" id="PRO_5044534952" description="Peptidyl-prolyl cis-trans isomerase" evidence="3">
    <location>
        <begin position="17"/>
        <end position="271"/>
    </location>
</feature>
<dbReference type="PANTHER" id="PTHR43246">
    <property type="entry name" value="PEPTIDYL-PROLYL CIS-TRANS ISOMERASE CYP38, CHLOROPLASTIC"/>
    <property type="match status" value="1"/>
</dbReference>
<keyword evidence="6" id="KW-1185">Reference proteome</keyword>
<dbReference type="PROSITE" id="PS50072">
    <property type="entry name" value="CSA_PPIASE_2"/>
    <property type="match status" value="1"/>
</dbReference>
<keyword evidence="3" id="KW-0732">Signal</keyword>
<keyword evidence="2 3" id="KW-0413">Isomerase</keyword>